<keyword evidence="17" id="KW-0812">Transmembrane</keyword>
<dbReference type="PANTHER" id="PTHR45684">
    <property type="entry name" value="RE74312P"/>
    <property type="match status" value="1"/>
</dbReference>
<dbReference type="NCBIfam" id="TIGR00231">
    <property type="entry name" value="small_GTP"/>
    <property type="match status" value="1"/>
</dbReference>
<keyword evidence="5 12" id="KW-0547">Nucleotide-binding</keyword>
<evidence type="ECO:0000256" key="16">
    <source>
        <dbReference type="SAM" id="MobiDB-lite"/>
    </source>
</evidence>
<reference evidence="18 19" key="1">
    <citation type="journal article" date="2015" name="Plant Cell">
        <title>Oil accumulation by the oleaginous diatom Fistulifera solaris as revealed by the genome and transcriptome.</title>
        <authorList>
            <person name="Tanaka T."/>
            <person name="Maeda Y."/>
            <person name="Veluchamy A."/>
            <person name="Tanaka M."/>
            <person name="Abida H."/>
            <person name="Marechal E."/>
            <person name="Bowler C."/>
            <person name="Muto M."/>
            <person name="Sunaga Y."/>
            <person name="Tanaka M."/>
            <person name="Yoshino T."/>
            <person name="Taniguchi T."/>
            <person name="Fukuda Y."/>
            <person name="Nemoto M."/>
            <person name="Matsumoto M."/>
            <person name="Wong P.S."/>
            <person name="Aburatani S."/>
            <person name="Fujibuchi W."/>
        </authorList>
    </citation>
    <scope>NUCLEOTIDE SEQUENCE [LARGE SCALE GENOMIC DNA]</scope>
    <source>
        <strain evidence="18 19">JPCC DA0580</strain>
    </source>
</reference>
<keyword evidence="17" id="KW-0472">Membrane</keyword>
<dbReference type="InterPro" id="IPR027417">
    <property type="entry name" value="P-loop_NTPase"/>
</dbReference>
<feature type="binding site" evidence="12">
    <location>
        <position position="295"/>
    </location>
    <ligand>
        <name>GTP</name>
        <dbReference type="ChEBI" id="CHEBI:37565"/>
    </ligand>
</feature>
<dbReference type="Pfam" id="PF00025">
    <property type="entry name" value="Arf"/>
    <property type="match status" value="1"/>
</dbReference>
<dbReference type="Gene3D" id="3.40.50.300">
    <property type="entry name" value="P-loop containing nucleotide triphosphate hydrolases"/>
    <property type="match status" value="1"/>
</dbReference>
<dbReference type="InterPro" id="IPR005225">
    <property type="entry name" value="Small_GTP-bd"/>
</dbReference>
<evidence type="ECO:0000256" key="1">
    <source>
        <dbReference type="ARBA" id="ARBA00004240"/>
    </source>
</evidence>
<dbReference type="SUPFAM" id="SSF52540">
    <property type="entry name" value="P-loop containing nucleoside triphosphate hydrolases"/>
    <property type="match status" value="1"/>
</dbReference>
<keyword evidence="4 15" id="KW-0813">Transport</keyword>
<protein>
    <submittedName>
        <fullName evidence="18">Uncharacterized protein</fullName>
    </submittedName>
</protein>
<keyword evidence="9 15" id="KW-0333">Golgi apparatus</keyword>
<evidence type="ECO:0000256" key="17">
    <source>
        <dbReference type="SAM" id="Phobius"/>
    </source>
</evidence>
<evidence type="ECO:0000256" key="7">
    <source>
        <dbReference type="ARBA" id="ARBA00022892"/>
    </source>
</evidence>
<gene>
    <name evidence="18" type="ORF">FisN_18Hh308</name>
</gene>
<feature type="binding site" evidence="12">
    <location>
        <position position="156"/>
    </location>
    <ligand>
        <name>GTP</name>
        <dbReference type="ChEBI" id="CHEBI:37565"/>
    </ligand>
</feature>
<evidence type="ECO:0000256" key="3">
    <source>
        <dbReference type="ARBA" id="ARBA00007507"/>
    </source>
</evidence>
<keyword evidence="10 13" id="KW-0342">GTP-binding</keyword>
<feature type="binding site" evidence="13">
    <location>
        <begin position="253"/>
        <end position="256"/>
    </location>
    <ligand>
        <name>GTP</name>
        <dbReference type="ChEBI" id="CHEBI:37565"/>
    </ligand>
</feature>
<feature type="binding site" evidence="12">
    <location>
        <position position="253"/>
    </location>
    <ligand>
        <name>GTP</name>
        <dbReference type="ChEBI" id="CHEBI:37565"/>
    </ligand>
</feature>
<keyword evidence="19" id="KW-1185">Reference proteome</keyword>
<sequence>MHSTVTRACSQRTRRSASQRQPNYLMRDAWRWRVAGDPPPADKILLLNATQEEKCEMRAAKTMKPKKSLSLWAELRLSVYFVIYLFLFGRLPISHFDTFSINTETVSKDDSNNSMSTYFSALWSSVSALVSRLLETLGLQGKEGSIVLLGLDNAGKTTLLHRLQTDTIRSFPPTDRPTESAAAIQLGGIQFRVTDLGGHEAVRHLWSDYLTENAAVLFVVDAADAVRLEEAAYELDALLHTLDTNIAVCVLLNKCDLPEAMSTAAILQKLEWERLEQERKSKDAESAMAIFRISVFKGEGYSEAFRWVGKYL</sequence>
<keyword evidence="8 15" id="KW-0653">Protein transport</keyword>
<dbReference type="InterPro" id="IPR006687">
    <property type="entry name" value="Small_GTPase_SAR1"/>
</dbReference>
<evidence type="ECO:0000256" key="5">
    <source>
        <dbReference type="ARBA" id="ARBA00022741"/>
    </source>
</evidence>
<feature type="binding site" evidence="12">
    <location>
        <position position="254"/>
    </location>
    <ligand>
        <name>GTP</name>
        <dbReference type="ChEBI" id="CHEBI:37565"/>
    </ligand>
</feature>
<evidence type="ECO:0000256" key="12">
    <source>
        <dbReference type="PIRSR" id="PIRSR606687-2"/>
    </source>
</evidence>
<keyword evidence="17" id="KW-1133">Transmembrane helix</keyword>
<evidence type="ECO:0000256" key="6">
    <source>
        <dbReference type="ARBA" id="ARBA00022824"/>
    </source>
</evidence>
<evidence type="ECO:0000256" key="8">
    <source>
        <dbReference type="ARBA" id="ARBA00022927"/>
    </source>
</evidence>
<feature type="binding site" evidence="12">
    <location>
        <position position="157"/>
    </location>
    <ligand>
        <name>GTP</name>
        <dbReference type="ChEBI" id="CHEBI:37565"/>
    </ligand>
</feature>
<organism evidence="18 19">
    <name type="scientific">Fistulifera solaris</name>
    <name type="common">Oleaginous diatom</name>
    <dbReference type="NCBI Taxonomy" id="1519565"/>
    <lineage>
        <taxon>Eukaryota</taxon>
        <taxon>Sar</taxon>
        <taxon>Stramenopiles</taxon>
        <taxon>Ochrophyta</taxon>
        <taxon>Bacillariophyta</taxon>
        <taxon>Bacillariophyceae</taxon>
        <taxon>Bacillariophycidae</taxon>
        <taxon>Naviculales</taxon>
        <taxon>Naviculaceae</taxon>
        <taxon>Fistulifera</taxon>
    </lineage>
</organism>
<feature type="transmembrane region" description="Helical" evidence="17">
    <location>
        <begin position="71"/>
        <end position="93"/>
    </location>
</feature>
<feature type="binding site" evidence="12">
    <location>
        <position position="155"/>
    </location>
    <ligand>
        <name>GTP</name>
        <dbReference type="ChEBI" id="CHEBI:37565"/>
    </ligand>
</feature>
<accession>A0A1Z5KJS0</accession>
<feature type="binding site" evidence="14">
    <location>
        <position position="174"/>
    </location>
    <ligand>
        <name>Mg(2+)</name>
        <dbReference type="ChEBI" id="CHEBI:18420"/>
    </ligand>
</feature>
<feature type="compositionally biased region" description="Low complexity" evidence="16">
    <location>
        <begin position="1"/>
        <end position="11"/>
    </location>
</feature>
<dbReference type="Proteomes" id="UP000198406">
    <property type="component" value="Unassembled WGS sequence"/>
</dbReference>
<dbReference type="GO" id="GO:0005525">
    <property type="term" value="F:GTP binding"/>
    <property type="evidence" value="ECO:0007669"/>
    <property type="project" value="UniProtKB-KW"/>
</dbReference>
<feature type="binding site" evidence="14">
    <location>
        <position position="157"/>
    </location>
    <ligand>
        <name>Mg(2+)</name>
        <dbReference type="ChEBI" id="CHEBI:18420"/>
    </ligand>
</feature>
<evidence type="ECO:0000256" key="15">
    <source>
        <dbReference type="RuleBase" id="RU003926"/>
    </source>
</evidence>
<dbReference type="EMBL" id="BDSP01000239">
    <property type="protein sequence ID" value="GAX26188.1"/>
    <property type="molecule type" value="Genomic_DNA"/>
</dbReference>
<evidence type="ECO:0000256" key="2">
    <source>
        <dbReference type="ARBA" id="ARBA00004555"/>
    </source>
</evidence>
<keyword evidence="11" id="KW-0460">Magnesium</keyword>
<dbReference type="GO" id="GO:0016192">
    <property type="term" value="P:vesicle-mediated transport"/>
    <property type="evidence" value="ECO:0007669"/>
    <property type="project" value="UniProtKB-KW"/>
</dbReference>
<feature type="binding site" evidence="13">
    <location>
        <begin position="150"/>
        <end position="157"/>
    </location>
    <ligand>
        <name>GTP</name>
        <dbReference type="ChEBI" id="CHEBI:37565"/>
    </ligand>
</feature>
<evidence type="ECO:0000313" key="19">
    <source>
        <dbReference type="Proteomes" id="UP000198406"/>
    </source>
</evidence>
<comment type="subcellular location">
    <subcellularLocation>
        <location evidence="1">Endoplasmic reticulum</location>
    </subcellularLocation>
    <subcellularLocation>
        <location evidence="2">Golgi apparatus</location>
    </subcellularLocation>
</comment>
<feature type="binding site" evidence="11">
    <location>
        <position position="152"/>
    </location>
    <ligand>
        <name>Mg(2+)</name>
        <dbReference type="ChEBI" id="CHEBI:18420"/>
    </ligand>
</feature>
<keyword evidence="11" id="KW-0479">Metal-binding</keyword>
<feature type="binding site" evidence="12">
    <location>
        <position position="158"/>
    </location>
    <ligand>
        <name>GTP</name>
        <dbReference type="ChEBI" id="CHEBI:37565"/>
    </ligand>
</feature>
<feature type="binding site" evidence="12">
    <location>
        <position position="153"/>
    </location>
    <ligand>
        <name>GTP</name>
        <dbReference type="ChEBI" id="CHEBI:37565"/>
    </ligand>
</feature>
<evidence type="ECO:0000256" key="14">
    <source>
        <dbReference type="PIRSR" id="PIRSR606689-2"/>
    </source>
</evidence>
<name>A0A1Z5KJS0_FISSO</name>
<dbReference type="GO" id="GO:0005783">
    <property type="term" value="C:endoplasmic reticulum"/>
    <property type="evidence" value="ECO:0007669"/>
    <property type="project" value="UniProtKB-SubCell"/>
</dbReference>
<evidence type="ECO:0000313" key="18">
    <source>
        <dbReference type="EMBL" id="GAX26188.1"/>
    </source>
</evidence>
<dbReference type="GO" id="GO:0003924">
    <property type="term" value="F:GTPase activity"/>
    <property type="evidence" value="ECO:0007669"/>
    <property type="project" value="InterPro"/>
</dbReference>
<evidence type="ECO:0000256" key="13">
    <source>
        <dbReference type="PIRSR" id="PIRSR606689-1"/>
    </source>
</evidence>
<dbReference type="InParanoid" id="A0A1Z5KJS0"/>
<dbReference type="InterPro" id="IPR006689">
    <property type="entry name" value="Small_GTPase_ARF/SAR"/>
</dbReference>
<keyword evidence="6 15" id="KW-0256">Endoplasmic reticulum</keyword>
<dbReference type="GO" id="GO:0006886">
    <property type="term" value="P:intracellular protein transport"/>
    <property type="evidence" value="ECO:0007669"/>
    <property type="project" value="InterPro"/>
</dbReference>
<dbReference type="PROSITE" id="PS51417">
    <property type="entry name" value="ARF"/>
    <property type="match status" value="1"/>
</dbReference>
<dbReference type="PROSITE" id="PS51422">
    <property type="entry name" value="SAR1"/>
    <property type="match status" value="1"/>
</dbReference>
<dbReference type="OrthoDB" id="2011769at2759"/>
<feature type="region of interest" description="Disordered" evidence="16">
    <location>
        <begin position="1"/>
        <end position="21"/>
    </location>
</feature>
<comment type="caution">
    <text evidence="18">The sequence shown here is derived from an EMBL/GenBank/DDBJ whole genome shotgun (WGS) entry which is preliminary data.</text>
</comment>
<comment type="similarity">
    <text evidence="3 15">Belongs to the small GTPase superfamily. SAR1 family.</text>
</comment>
<evidence type="ECO:0000256" key="9">
    <source>
        <dbReference type="ARBA" id="ARBA00023034"/>
    </source>
</evidence>
<proteinExistence type="inferred from homology"/>
<feature type="binding site" evidence="12">
    <location>
        <position position="256"/>
    </location>
    <ligand>
        <name>GTP</name>
        <dbReference type="ChEBI" id="CHEBI:37565"/>
    </ligand>
</feature>
<dbReference type="AlphaFoldDB" id="A0A1Z5KJS0"/>
<keyword evidence="7 15" id="KW-0931">ER-Golgi transport</keyword>
<evidence type="ECO:0000256" key="10">
    <source>
        <dbReference type="ARBA" id="ARBA00023134"/>
    </source>
</evidence>
<evidence type="ECO:0000256" key="4">
    <source>
        <dbReference type="ARBA" id="ARBA00022448"/>
    </source>
</evidence>
<feature type="binding site" evidence="13">
    <location>
        <position position="198"/>
    </location>
    <ligand>
        <name>GTP</name>
        <dbReference type="ChEBI" id="CHEBI:37565"/>
    </ligand>
</feature>
<evidence type="ECO:0000256" key="11">
    <source>
        <dbReference type="PIRSR" id="PIRSR606687-1"/>
    </source>
</evidence>
<dbReference type="PRINTS" id="PR00328">
    <property type="entry name" value="SAR1GTPBP"/>
</dbReference>
<dbReference type="GO" id="GO:0046872">
    <property type="term" value="F:metal ion binding"/>
    <property type="evidence" value="ECO:0007669"/>
    <property type="project" value="UniProtKB-KW"/>
</dbReference>
<dbReference type="SMART" id="SM00177">
    <property type="entry name" value="ARF"/>
    <property type="match status" value="1"/>
</dbReference>
<dbReference type="SMART" id="SM00178">
    <property type="entry name" value="SAR"/>
    <property type="match status" value="1"/>
</dbReference>
<dbReference type="GO" id="GO:0005794">
    <property type="term" value="C:Golgi apparatus"/>
    <property type="evidence" value="ECO:0007669"/>
    <property type="project" value="UniProtKB-SubCell"/>
</dbReference>